<dbReference type="EMBL" id="JBHSZG010000001">
    <property type="protein sequence ID" value="MFC7137494.1"/>
    <property type="molecule type" value="Genomic_DNA"/>
</dbReference>
<dbReference type="AlphaFoldDB" id="A0ABD5XV03"/>
<proteinExistence type="predicted"/>
<name>A0ABD5XV03_9EURY</name>
<reference evidence="2 3" key="1">
    <citation type="journal article" date="2019" name="Int. J. Syst. Evol. Microbiol.">
        <title>The Global Catalogue of Microorganisms (GCM) 10K type strain sequencing project: providing services to taxonomists for standard genome sequencing and annotation.</title>
        <authorList>
            <consortium name="The Broad Institute Genomics Platform"/>
            <consortium name="The Broad Institute Genome Sequencing Center for Infectious Disease"/>
            <person name="Wu L."/>
            <person name="Ma J."/>
        </authorList>
    </citation>
    <scope>NUCLEOTIDE SEQUENCE [LARGE SCALE GENOMIC DNA]</scope>
    <source>
        <strain evidence="2 3">DT92</strain>
    </source>
</reference>
<evidence type="ECO:0000313" key="2">
    <source>
        <dbReference type="EMBL" id="MFC7137494.1"/>
    </source>
</evidence>
<evidence type="ECO:0000313" key="3">
    <source>
        <dbReference type="Proteomes" id="UP001596368"/>
    </source>
</evidence>
<keyword evidence="3" id="KW-1185">Reference proteome</keyword>
<feature type="region of interest" description="Disordered" evidence="1">
    <location>
        <begin position="1"/>
        <end position="56"/>
    </location>
</feature>
<sequence length="56" mass="5655">MATSTASRRTGSAATHASRSSTAAGDVRRAATRTAATASPPARTRRFTSVMGSSAE</sequence>
<evidence type="ECO:0000256" key="1">
    <source>
        <dbReference type="SAM" id="MobiDB-lite"/>
    </source>
</evidence>
<feature type="compositionally biased region" description="Low complexity" evidence="1">
    <location>
        <begin position="32"/>
        <end position="42"/>
    </location>
</feature>
<dbReference type="Proteomes" id="UP001596368">
    <property type="component" value="Unassembled WGS sequence"/>
</dbReference>
<feature type="compositionally biased region" description="Low complexity" evidence="1">
    <location>
        <begin position="1"/>
        <end position="25"/>
    </location>
</feature>
<organism evidence="2 3">
    <name type="scientific">Halobaculum litoreum</name>
    <dbReference type="NCBI Taxonomy" id="3031998"/>
    <lineage>
        <taxon>Archaea</taxon>
        <taxon>Methanobacteriati</taxon>
        <taxon>Methanobacteriota</taxon>
        <taxon>Stenosarchaea group</taxon>
        <taxon>Halobacteria</taxon>
        <taxon>Halobacteriales</taxon>
        <taxon>Haloferacaceae</taxon>
        <taxon>Halobaculum</taxon>
    </lineage>
</organism>
<protein>
    <submittedName>
        <fullName evidence="2">Uncharacterized protein</fullName>
    </submittedName>
</protein>
<gene>
    <name evidence="2" type="ORF">ACFQRB_15750</name>
</gene>
<accession>A0ABD5XV03</accession>
<comment type="caution">
    <text evidence="2">The sequence shown here is derived from an EMBL/GenBank/DDBJ whole genome shotgun (WGS) entry which is preliminary data.</text>
</comment>